<accession>A0ABP6QF04</accession>
<sequence>MASLGLTKVPIDGGLADLAAAAAPATVSGDTAPCGPGRVLYVNNGGGSPLTVTAVSPGRVKGLDIENPALVLAAGKAGLLPLPQLLAGVDGRAAITYSGVTSVTVLALELGS</sequence>
<proteinExistence type="predicted"/>
<dbReference type="EMBL" id="BAAAUV010000013">
    <property type="protein sequence ID" value="GAA3223239.1"/>
    <property type="molecule type" value="Genomic_DNA"/>
</dbReference>
<dbReference type="RefSeq" id="WP_344832530.1">
    <property type="nucleotide sequence ID" value="NZ_BAAAUV010000013.1"/>
</dbReference>
<organism evidence="1 2">
    <name type="scientific">Actinocorallia longicatena</name>
    <dbReference type="NCBI Taxonomy" id="111803"/>
    <lineage>
        <taxon>Bacteria</taxon>
        <taxon>Bacillati</taxon>
        <taxon>Actinomycetota</taxon>
        <taxon>Actinomycetes</taxon>
        <taxon>Streptosporangiales</taxon>
        <taxon>Thermomonosporaceae</taxon>
        <taxon>Actinocorallia</taxon>
    </lineage>
</organism>
<reference evidence="2" key="1">
    <citation type="journal article" date="2019" name="Int. J. Syst. Evol. Microbiol.">
        <title>The Global Catalogue of Microorganisms (GCM) 10K type strain sequencing project: providing services to taxonomists for standard genome sequencing and annotation.</title>
        <authorList>
            <consortium name="The Broad Institute Genomics Platform"/>
            <consortium name="The Broad Institute Genome Sequencing Center for Infectious Disease"/>
            <person name="Wu L."/>
            <person name="Ma J."/>
        </authorList>
    </citation>
    <scope>NUCLEOTIDE SEQUENCE [LARGE SCALE GENOMIC DNA]</scope>
    <source>
        <strain evidence="2">JCM 9377</strain>
    </source>
</reference>
<evidence type="ECO:0000313" key="1">
    <source>
        <dbReference type="EMBL" id="GAA3223239.1"/>
    </source>
</evidence>
<comment type="caution">
    <text evidence="1">The sequence shown here is derived from an EMBL/GenBank/DDBJ whole genome shotgun (WGS) entry which is preliminary data.</text>
</comment>
<keyword evidence="2" id="KW-1185">Reference proteome</keyword>
<gene>
    <name evidence="1" type="ORF">GCM10010468_49620</name>
</gene>
<evidence type="ECO:0000313" key="2">
    <source>
        <dbReference type="Proteomes" id="UP001501237"/>
    </source>
</evidence>
<protein>
    <submittedName>
        <fullName evidence="1">Uncharacterized protein</fullName>
    </submittedName>
</protein>
<dbReference type="Proteomes" id="UP001501237">
    <property type="component" value="Unassembled WGS sequence"/>
</dbReference>
<name>A0ABP6QF04_9ACTN</name>